<reference evidence="4 5" key="1">
    <citation type="submission" date="2022-04" db="EMBL/GenBank/DDBJ databases">
        <title>Diverse halophilic archaea isolated from saline environments.</title>
        <authorList>
            <person name="Cui H.-L."/>
        </authorList>
    </citation>
    <scope>NUCLEOTIDE SEQUENCE [LARGE SCALE GENOMIC DNA]</scope>
    <source>
        <strain evidence="4 5">XZYJT49</strain>
    </source>
</reference>
<dbReference type="KEGG" id="halx:M0R89_13805"/>
<dbReference type="Proteomes" id="UP000830729">
    <property type="component" value="Chromosome"/>
</dbReference>
<dbReference type="InterPro" id="IPR012349">
    <property type="entry name" value="Split_barrel_FMN-bd"/>
</dbReference>
<dbReference type="AlphaFoldDB" id="A0A8U0HRV8"/>
<evidence type="ECO:0000313" key="5">
    <source>
        <dbReference type="Proteomes" id="UP000830729"/>
    </source>
</evidence>
<gene>
    <name evidence="4" type="ORF">M0R89_13805</name>
</gene>
<evidence type="ECO:0000259" key="3">
    <source>
        <dbReference type="Pfam" id="PF01243"/>
    </source>
</evidence>
<evidence type="ECO:0000256" key="2">
    <source>
        <dbReference type="SAM" id="MobiDB-lite"/>
    </source>
</evidence>
<dbReference type="Pfam" id="PF01243">
    <property type="entry name" value="PNPOx_N"/>
    <property type="match status" value="1"/>
</dbReference>
<dbReference type="PANTHER" id="PTHR35176">
    <property type="entry name" value="HEME OXYGENASE HI_0854-RELATED"/>
    <property type="match status" value="1"/>
</dbReference>
<proteinExistence type="predicted"/>
<organism evidence="4 5">
    <name type="scientific">Halorussus limi</name>
    <dbReference type="NCBI Taxonomy" id="2938695"/>
    <lineage>
        <taxon>Archaea</taxon>
        <taxon>Methanobacteriati</taxon>
        <taxon>Methanobacteriota</taxon>
        <taxon>Stenosarchaea group</taxon>
        <taxon>Halobacteria</taxon>
        <taxon>Halobacteriales</taxon>
        <taxon>Haladaptataceae</taxon>
        <taxon>Halorussus</taxon>
    </lineage>
</organism>
<feature type="compositionally biased region" description="Basic and acidic residues" evidence="2">
    <location>
        <begin position="1"/>
        <end position="26"/>
    </location>
</feature>
<feature type="region of interest" description="Disordered" evidence="2">
    <location>
        <begin position="1"/>
        <end position="32"/>
    </location>
</feature>
<name>A0A8U0HRV8_9EURY</name>
<dbReference type="InterPro" id="IPR011576">
    <property type="entry name" value="Pyridox_Oxase_N"/>
</dbReference>
<dbReference type="InterPro" id="IPR052019">
    <property type="entry name" value="F420H2_bilvrd_red/Heme_oxyg"/>
</dbReference>
<dbReference type="SUPFAM" id="SSF50475">
    <property type="entry name" value="FMN-binding split barrel"/>
    <property type="match status" value="1"/>
</dbReference>
<dbReference type="GO" id="GO:0016627">
    <property type="term" value="F:oxidoreductase activity, acting on the CH-CH group of donors"/>
    <property type="evidence" value="ECO:0007669"/>
    <property type="project" value="TreeGrafter"/>
</dbReference>
<evidence type="ECO:0000256" key="1">
    <source>
        <dbReference type="ARBA" id="ARBA00023002"/>
    </source>
</evidence>
<dbReference type="RefSeq" id="WP_248649660.1">
    <property type="nucleotide sequence ID" value="NZ_CP096659.1"/>
</dbReference>
<accession>A0A8U0HRV8</accession>
<protein>
    <submittedName>
        <fullName evidence="4">Pyridoxamine 5'-phosphate oxidase family protein</fullName>
    </submittedName>
</protein>
<dbReference type="PANTHER" id="PTHR35176:SF4">
    <property type="entry name" value="PYRIDOXAMINE 5'-PHOSPHATE OXIDASE-RELATED FMN-BINDING"/>
    <property type="match status" value="1"/>
</dbReference>
<evidence type="ECO:0000313" key="4">
    <source>
        <dbReference type="EMBL" id="UPV73608.1"/>
    </source>
</evidence>
<dbReference type="GO" id="GO:0070967">
    <property type="term" value="F:coenzyme F420 binding"/>
    <property type="evidence" value="ECO:0007669"/>
    <property type="project" value="TreeGrafter"/>
</dbReference>
<dbReference type="GeneID" id="72186294"/>
<dbReference type="GO" id="GO:0005829">
    <property type="term" value="C:cytosol"/>
    <property type="evidence" value="ECO:0007669"/>
    <property type="project" value="TreeGrafter"/>
</dbReference>
<sequence>MTDRDERSDGRNDSLDLDARRDRPETEESYGIPATKEGLLSWEFVVSRLADDRTYWLSTTRPDGRPHARPVWGVWLDDRFHCGGGERTRWVRNLAANAAVTVHRESGEEVVVVEGTAERLNDDTADPERIERIDAAYDEKYGIRHGTPFFAVEPETVLAWSDYPADATRWTFEESEP</sequence>
<dbReference type="Gene3D" id="2.30.110.10">
    <property type="entry name" value="Electron Transport, Fmn-binding Protein, Chain A"/>
    <property type="match status" value="1"/>
</dbReference>
<feature type="domain" description="Pyridoxamine 5'-phosphate oxidase N-terminal" evidence="3">
    <location>
        <begin position="45"/>
        <end position="160"/>
    </location>
</feature>
<keyword evidence="5" id="KW-1185">Reference proteome</keyword>
<keyword evidence="1" id="KW-0560">Oxidoreductase</keyword>
<dbReference type="EMBL" id="CP096659">
    <property type="protein sequence ID" value="UPV73608.1"/>
    <property type="molecule type" value="Genomic_DNA"/>
</dbReference>